<evidence type="ECO:0000313" key="2">
    <source>
        <dbReference type="Proteomes" id="UP000198629"/>
    </source>
</evidence>
<dbReference type="STRING" id="492660.SAMN05192566_0711"/>
<dbReference type="AlphaFoldDB" id="A0A1G9A8P9"/>
<dbReference type="RefSeq" id="WP_091469988.1">
    <property type="nucleotide sequence ID" value="NZ_FNFX01000001.1"/>
</dbReference>
<protein>
    <submittedName>
        <fullName evidence="1">Uncharacterized protein</fullName>
    </submittedName>
</protein>
<evidence type="ECO:0000313" key="1">
    <source>
        <dbReference type="EMBL" id="SDK22820.1"/>
    </source>
</evidence>
<dbReference type="Proteomes" id="UP000198629">
    <property type="component" value="Unassembled WGS sequence"/>
</dbReference>
<sequence>MNTQVLLNHLKSKYPSHEFELENSQDFEGEDLPEQLISVIHEDMAIVDLFSSSCGRFEADPLKEYGINTEDAELLKQHNKVSL</sequence>
<dbReference type="OrthoDB" id="9909302at2"/>
<proteinExistence type="predicted"/>
<organism evidence="1 2">
    <name type="scientific">Methylophilus rhizosphaerae</name>
    <dbReference type="NCBI Taxonomy" id="492660"/>
    <lineage>
        <taxon>Bacteria</taxon>
        <taxon>Pseudomonadati</taxon>
        <taxon>Pseudomonadota</taxon>
        <taxon>Betaproteobacteria</taxon>
        <taxon>Nitrosomonadales</taxon>
        <taxon>Methylophilaceae</taxon>
        <taxon>Methylophilus</taxon>
    </lineage>
</organism>
<name>A0A1G9A8P9_9PROT</name>
<accession>A0A1G9A8P9</accession>
<keyword evidence="2" id="KW-1185">Reference proteome</keyword>
<dbReference type="EMBL" id="FNFX01000001">
    <property type="protein sequence ID" value="SDK22820.1"/>
    <property type="molecule type" value="Genomic_DNA"/>
</dbReference>
<reference evidence="2" key="1">
    <citation type="submission" date="2016-10" db="EMBL/GenBank/DDBJ databases">
        <authorList>
            <person name="Varghese N."/>
            <person name="Submissions S."/>
        </authorList>
    </citation>
    <scope>NUCLEOTIDE SEQUENCE [LARGE SCALE GENOMIC DNA]</scope>
    <source>
        <strain evidence="2">CBMB127</strain>
    </source>
</reference>
<gene>
    <name evidence="1" type="ORF">SAMN05192566_0711</name>
</gene>